<keyword evidence="3" id="KW-1185">Reference proteome</keyword>
<keyword evidence="1" id="KW-1134">Transmembrane beta strand</keyword>
<organism evidence="2 3">
    <name type="scientific">Nitritalea halalkaliphila LW7</name>
    <dbReference type="NCBI Taxonomy" id="1189621"/>
    <lineage>
        <taxon>Bacteria</taxon>
        <taxon>Pseudomonadati</taxon>
        <taxon>Bacteroidota</taxon>
        <taxon>Cytophagia</taxon>
        <taxon>Cytophagales</taxon>
        <taxon>Cyclobacteriaceae</taxon>
        <taxon>Nitritalea</taxon>
    </lineage>
</organism>
<comment type="similarity">
    <text evidence="1">Belongs to the TonB-dependent receptor family.</text>
</comment>
<comment type="caution">
    <text evidence="2">The sequence shown here is derived from an EMBL/GenBank/DDBJ whole genome shotgun (WGS) entry which is preliminary data.</text>
</comment>
<keyword evidence="1" id="KW-0472">Membrane</keyword>
<dbReference type="GO" id="GO:0009279">
    <property type="term" value="C:cell outer membrane"/>
    <property type="evidence" value="ECO:0007669"/>
    <property type="project" value="UniProtKB-SubCell"/>
</dbReference>
<name>I5C9M7_9BACT</name>
<dbReference type="SUPFAM" id="SSF56935">
    <property type="entry name" value="Porins"/>
    <property type="match status" value="1"/>
</dbReference>
<dbReference type="InterPro" id="IPR039426">
    <property type="entry name" value="TonB-dep_rcpt-like"/>
</dbReference>
<dbReference type="EMBL" id="AJYA01000005">
    <property type="protein sequence ID" value="EIM78529.1"/>
    <property type="molecule type" value="Genomic_DNA"/>
</dbReference>
<comment type="subcellular location">
    <subcellularLocation>
        <location evidence="1">Cell outer membrane</location>
        <topology evidence="1">Multi-pass membrane protein</topology>
    </subcellularLocation>
</comment>
<keyword evidence="1" id="KW-0812">Transmembrane</keyword>
<accession>I5C9M7</accession>
<protein>
    <submittedName>
        <fullName evidence="2">TonB-dependent receptor plug</fullName>
    </submittedName>
</protein>
<keyword evidence="2" id="KW-0675">Receptor</keyword>
<keyword evidence="1" id="KW-0998">Cell outer membrane</keyword>
<dbReference type="Proteomes" id="UP000005551">
    <property type="component" value="Unassembled WGS sequence"/>
</dbReference>
<evidence type="ECO:0000256" key="1">
    <source>
        <dbReference type="PROSITE-ProRule" id="PRU01360"/>
    </source>
</evidence>
<evidence type="ECO:0000313" key="3">
    <source>
        <dbReference type="Proteomes" id="UP000005551"/>
    </source>
</evidence>
<gene>
    <name evidence="2" type="ORF">A3SI_03358</name>
</gene>
<dbReference type="RefSeq" id="WP_009053531.1">
    <property type="nucleotide sequence ID" value="NZ_AJYA01000005.1"/>
</dbReference>
<dbReference type="AlphaFoldDB" id="I5C9M7"/>
<dbReference type="InterPro" id="IPR037066">
    <property type="entry name" value="Plug_dom_sf"/>
</dbReference>
<dbReference type="STRING" id="1189621.A3SI_03358"/>
<dbReference type="Gene3D" id="2.170.130.10">
    <property type="entry name" value="TonB-dependent receptor, plug domain"/>
    <property type="match status" value="1"/>
</dbReference>
<sequence length="657" mass="72648">MSKRFAIPYAFSQVDVQLLPEGGHLVDGFKQTVAFRAQYPDGRPAEVLLRVQQGEELEEVPTVFGGMGEFSLQVARDAALKIEAFDPNSEAVVPVKLPEIQEKGLVLQLVDKPELSYVTVFIQGNIEEDLVLINQSENLISFMVPGMLTNGIWGSRIPKNTLFPGVNTLTVVTRDGKPLLERQYFHDEAEALFEVAVQDESAGKGRRAPQRLGLQLASAEEGLPAKVSVAVLDAAQADDPAAAHETIYTSLFLAGDLKGKIHQPAHYFKDKSEETLRARDLLMRTQGWRKINWEQVQEMDFPEVKRLIERGINIEGRVEELESSRRGLRGGSISAIYDDGEGIIQTTFGEDGRFIFVEMDYFDTTTVVLSAKDDRKGEFVKIVLEVPEAYFTQLEPEVLAPGQIPAALLATFNERRLMNTMLDEERILDLEAVTIQAETIQAEDERQRKIYGDGDVTLRADDIPGAEGFVNIFQMIQGRVAGVRVTTTTLGASVEIRGVGSVQGGTEPLFLVDNQPVDIGTVLALNPRDVSFIDIFKDPAKAAIFGSQGANGAIAIYLKTGAERARADAPGTLLTRQGGFTFPREFYVPAYDQEDEKNFLNDKRVTLFWAPEVELVPGETAYLDYFNSDEAPKHFVVVEGMDEVGRVTRKVLTLGAN</sequence>
<evidence type="ECO:0000313" key="2">
    <source>
        <dbReference type="EMBL" id="EIM78529.1"/>
    </source>
</evidence>
<keyword evidence="1" id="KW-0813">Transport</keyword>
<dbReference type="OrthoDB" id="679547at2"/>
<reference evidence="2 3" key="1">
    <citation type="submission" date="2012-05" db="EMBL/GenBank/DDBJ databases">
        <title>Genome sequence of Nitritalea halalkaliphila LW7.</title>
        <authorList>
            <person name="Jangir P.K."/>
            <person name="Singh A."/>
            <person name="Shivaji S."/>
            <person name="Sharma R."/>
        </authorList>
    </citation>
    <scope>NUCLEOTIDE SEQUENCE [LARGE SCALE GENOMIC DNA]</scope>
    <source>
        <strain evidence="2 3">LW7</strain>
    </source>
</reference>
<dbReference type="PATRIC" id="fig|1189621.3.peg.703"/>
<proteinExistence type="inferred from homology"/>
<dbReference type="PROSITE" id="PS52016">
    <property type="entry name" value="TONB_DEPENDENT_REC_3"/>
    <property type="match status" value="1"/>
</dbReference>